<protein>
    <submittedName>
        <fullName evidence="6">LysR substrate-binding domain-containing protein</fullName>
    </submittedName>
</protein>
<dbReference type="InterPro" id="IPR005119">
    <property type="entry name" value="LysR_subst-bd"/>
</dbReference>
<keyword evidence="3" id="KW-0238">DNA-binding</keyword>
<keyword evidence="2" id="KW-0805">Transcription regulation</keyword>
<keyword evidence="4" id="KW-0804">Transcription</keyword>
<comment type="similarity">
    <text evidence="1">Belongs to the LysR transcriptional regulatory family.</text>
</comment>
<dbReference type="Proteomes" id="UP001321492">
    <property type="component" value="Unassembled WGS sequence"/>
</dbReference>
<dbReference type="Gene3D" id="1.10.10.10">
    <property type="entry name" value="Winged helix-like DNA-binding domain superfamily/Winged helix DNA-binding domain"/>
    <property type="match status" value="1"/>
</dbReference>
<dbReference type="PANTHER" id="PTHR30427:SF1">
    <property type="entry name" value="TRANSCRIPTIONAL ACTIVATOR PROTEIN LYSR"/>
    <property type="match status" value="1"/>
</dbReference>
<comment type="caution">
    <text evidence="6">The sequence shown here is derived from an EMBL/GenBank/DDBJ whole genome shotgun (WGS) entry which is preliminary data.</text>
</comment>
<dbReference type="Pfam" id="PF00126">
    <property type="entry name" value="HTH_1"/>
    <property type="match status" value="1"/>
</dbReference>
<organism evidence="6 7">
    <name type="scientific">Chelatococcus albus</name>
    <dbReference type="NCBI Taxonomy" id="3047466"/>
    <lineage>
        <taxon>Bacteria</taxon>
        <taxon>Pseudomonadati</taxon>
        <taxon>Pseudomonadota</taxon>
        <taxon>Alphaproteobacteria</taxon>
        <taxon>Hyphomicrobiales</taxon>
        <taxon>Chelatococcaceae</taxon>
        <taxon>Chelatococcus</taxon>
    </lineage>
</organism>
<dbReference type="Pfam" id="PF03466">
    <property type="entry name" value="LysR_substrate"/>
    <property type="match status" value="1"/>
</dbReference>
<evidence type="ECO:0000256" key="2">
    <source>
        <dbReference type="ARBA" id="ARBA00023015"/>
    </source>
</evidence>
<dbReference type="PRINTS" id="PR00039">
    <property type="entry name" value="HTHLYSR"/>
</dbReference>
<dbReference type="SUPFAM" id="SSF46785">
    <property type="entry name" value="Winged helix' DNA-binding domain"/>
    <property type="match status" value="1"/>
</dbReference>
<evidence type="ECO:0000313" key="7">
    <source>
        <dbReference type="Proteomes" id="UP001321492"/>
    </source>
</evidence>
<dbReference type="Gene3D" id="3.40.190.290">
    <property type="match status" value="1"/>
</dbReference>
<dbReference type="InterPro" id="IPR036388">
    <property type="entry name" value="WH-like_DNA-bd_sf"/>
</dbReference>
<dbReference type="RefSeq" id="WP_283741434.1">
    <property type="nucleotide sequence ID" value="NZ_JASJEV010000009.1"/>
</dbReference>
<dbReference type="EMBL" id="JASJEV010000009">
    <property type="protein sequence ID" value="MDJ1159436.1"/>
    <property type="molecule type" value="Genomic_DNA"/>
</dbReference>
<dbReference type="PANTHER" id="PTHR30427">
    <property type="entry name" value="TRANSCRIPTIONAL ACTIVATOR PROTEIN LYSR"/>
    <property type="match status" value="1"/>
</dbReference>
<dbReference type="InterPro" id="IPR036390">
    <property type="entry name" value="WH_DNA-bd_sf"/>
</dbReference>
<name>A0ABT7AJ79_9HYPH</name>
<keyword evidence="7" id="KW-1185">Reference proteome</keyword>
<proteinExistence type="inferred from homology"/>
<evidence type="ECO:0000259" key="5">
    <source>
        <dbReference type="PROSITE" id="PS50931"/>
    </source>
</evidence>
<evidence type="ECO:0000256" key="4">
    <source>
        <dbReference type="ARBA" id="ARBA00023163"/>
    </source>
</evidence>
<dbReference type="SUPFAM" id="SSF53850">
    <property type="entry name" value="Periplasmic binding protein-like II"/>
    <property type="match status" value="1"/>
</dbReference>
<reference evidence="6 7" key="1">
    <citation type="submission" date="2023-05" db="EMBL/GenBank/DDBJ databases">
        <title>Chelatococcus sp. nov., a moderately thermophilic bacterium isolated from hot spring microbial mat.</title>
        <authorList>
            <person name="Hu C.-J."/>
            <person name="Li W.-J."/>
        </authorList>
    </citation>
    <scope>NUCLEOTIDE SEQUENCE [LARGE SCALE GENOMIC DNA]</scope>
    <source>
        <strain evidence="6 7">SYSU G07232</strain>
    </source>
</reference>
<accession>A0ABT7AJ79</accession>
<evidence type="ECO:0000256" key="3">
    <source>
        <dbReference type="ARBA" id="ARBA00023125"/>
    </source>
</evidence>
<dbReference type="PROSITE" id="PS50931">
    <property type="entry name" value="HTH_LYSR"/>
    <property type="match status" value="1"/>
</dbReference>
<dbReference type="InterPro" id="IPR000847">
    <property type="entry name" value="LysR_HTH_N"/>
</dbReference>
<gene>
    <name evidence="6" type="ORF">QNA08_14450</name>
</gene>
<evidence type="ECO:0000313" key="6">
    <source>
        <dbReference type="EMBL" id="MDJ1159436.1"/>
    </source>
</evidence>
<sequence>MLDPDSLGQARSTRPSLRELEVLHAVVLTRKTTAAAQRLGVSQPAVSRTIASLEARLGRILFERDGGRLVPTADALSLDAEAAPILAAIARLENWPHAPHAGGLLRVSAAPTIAHSFLAPFIARFAALEPETRVLMEIGRGADVVAAVADGSVDLGIGLVESSFAHAGVRPDVFCVSIAHCALWAGHPLAERALIRPADLAGEPMIAVTRRFSSRAQLDRAFADAGIEPRIVAEATTSTFVAELVRARVGLTIINPFPLALVEEGDLVFRPFDPAIAYETAFFLPSTGASLPAARRFADLIRAEQPDNPYVTVIR</sequence>
<evidence type="ECO:0000256" key="1">
    <source>
        <dbReference type="ARBA" id="ARBA00009437"/>
    </source>
</evidence>
<feature type="domain" description="HTH lysR-type" evidence="5">
    <location>
        <begin position="15"/>
        <end position="72"/>
    </location>
</feature>